<dbReference type="EMBL" id="JAGETN010000016">
    <property type="protein sequence ID" value="MBO2025601.1"/>
    <property type="molecule type" value="Genomic_DNA"/>
</dbReference>
<reference evidence="1" key="1">
    <citation type="submission" date="2021-03" db="EMBL/GenBank/DDBJ databases">
        <title>Molecular epidemiology and mechanisms of colistin and carbapenem resistance in Enterobacteriaceae from clinical isolates, the environment and porcine samples in Pretoria, South Africa.</title>
        <authorList>
            <person name="Bogoshi D."/>
            <person name="Mbelle N.M."/>
            <person name="Naidoo V."/>
            <person name="Osei Sekyere J."/>
        </authorList>
    </citation>
    <scope>NUCLEOTIDE SEQUENCE</scope>
    <source>
        <strain evidence="1">C029</strain>
    </source>
</reference>
<evidence type="ECO:0000313" key="1">
    <source>
        <dbReference type="EMBL" id="MBO2025601.1"/>
    </source>
</evidence>
<dbReference type="AlphaFoldDB" id="A0A939NMH9"/>
<evidence type="ECO:0000313" key="2">
    <source>
        <dbReference type="Proteomes" id="UP000664267"/>
    </source>
</evidence>
<proteinExistence type="predicted"/>
<comment type="caution">
    <text evidence="1">The sequence shown here is derived from an EMBL/GenBank/DDBJ whole genome shotgun (WGS) entry which is preliminary data.</text>
</comment>
<protein>
    <submittedName>
        <fullName evidence="1">Uncharacterized protein</fullName>
    </submittedName>
</protein>
<accession>A0A939NMH9</accession>
<gene>
    <name evidence="1" type="ORF">J4733_10785</name>
</gene>
<organism evidence="1 2">
    <name type="scientific">Klebsiella pneumoniae</name>
    <dbReference type="NCBI Taxonomy" id="573"/>
    <lineage>
        <taxon>Bacteria</taxon>
        <taxon>Pseudomonadati</taxon>
        <taxon>Pseudomonadota</taxon>
        <taxon>Gammaproteobacteria</taxon>
        <taxon>Enterobacterales</taxon>
        <taxon>Enterobacteriaceae</taxon>
        <taxon>Klebsiella/Raoultella group</taxon>
        <taxon>Klebsiella</taxon>
        <taxon>Klebsiella pneumoniae complex</taxon>
    </lineage>
</organism>
<dbReference type="Proteomes" id="UP000664267">
    <property type="component" value="Unassembled WGS sequence"/>
</dbReference>
<sequence>MTVRELAGHERSELAVLRHALRCVSPPRKMQPFSPPVARLVRDAQAVDR</sequence>
<name>A0A939NMH9_KLEPN</name>